<dbReference type="Proteomes" id="UP001056120">
    <property type="component" value="Linkage Group LG11"/>
</dbReference>
<accession>A0ACB9HP31</accession>
<name>A0ACB9HP31_9ASTR</name>
<sequence length="165" mass="18257">MVLRKGIFVSLGDHNPLHQKGKGFTAGRGKRRGYPHIHQTPREEAGQDSPATNGPSVELLQNNTALQTPSPFRITSASSRTDTLLLMEMMDVTPEGVQKNFLGLREPMNSYVQEERAKGVKVRLAYEDEPEVTFSPIPPPPFCINVVHEEEAVTSGPNQNKTHVT</sequence>
<reference evidence="2" key="1">
    <citation type="journal article" date="2022" name="Mol. Ecol. Resour.">
        <title>The genomes of chicory, endive, great burdock and yacon provide insights into Asteraceae palaeo-polyploidization history and plant inulin production.</title>
        <authorList>
            <person name="Fan W."/>
            <person name="Wang S."/>
            <person name="Wang H."/>
            <person name="Wang A."/>
            <person name="Jiang F."/>
            <person name="Liu H."/>
            <person name="Zhao H."/>
            <person name="Xu D."/>
            <person name="Zhang Y."/>
        </authorList>
    </citation>
    <scope>NUCLEOTIDE SEQUENCE [LARGE SCALE GENOMIC DNA]</scope>
    <source>
        <strain evidence="2">cv. Yunnan</strain>
    </source>
</reference>
<protein>
    <submittedName>
        <fullName evidence="1">Uncharacterized protein</fullName>
    </submittedName>
</protein>
<organism evidence="1 2">
    <name type="scientific">Smallanthus sonchifolius</name>
    <dbReference type="NCBI Taxonomy" id="185202"/>
    <lineage>
        <taxon>Eukaryota</taxon>
        <taxon>Viridiplantae</taxon>
        <taxon>Streptophyta</taxon>
        <taxon>Embryophyta</taxon>
        <taxon>Tracheophyta</taxon>
        <taxon>Spermatophyta</taxon>
        <taxon>Magnoliopsida</taxon>
        <taxon>eudicotyledons</taxon>
        <taxon>Gunneridae</taxon>
        <taxon>Pentapetalae</taxon>
        <taxon>asterids</taxon>
        <taxon>campanulids</taxon>
        <taxon>Asterales</taxon>
        <taxon>Asteraceae</taxon>
        <taxon>Asteroideae</taxon>
        <taxon>Heliantheae alliance</taxon>
        <taxon>Millerieae</taxon>
        <taxon>Smallanthus</taxon>
    </lineage>
</organism>
<dbReference type="EMBL" id="CM042028">
    <property type="protein sequence ID" value="KAI3797241.1"/>
    <property type="molecule type" value="Genomic_DNA"/>
</dbReference>
<evidence type="ECO:0000313" key="1">
    <source>
        <dbReference type="EMBL" id="KAI3797241.1"/>
    </source>
</evidence>
<gene>
    <name evidence="1" type="ORF">L1987_32496</name>
</gene>
<keyword evidence="2" id="KW-1185">Reference proteome</keyword>
<comment type="caution">
    <text evidence="1">The sequence shown here is derived from an EMBL/GenBank/DDBJ whole genome shotgun (WGS) entry which is preliminary data.</text>
</comment>
<reference evidence="1 2" key="2">
    <citation type="journal article" date="2022" name="Mol. Ecol. Resour.">
        <title>The genomes of chicory, endive, great burdock and yacon provide insights into Asteraceae paleo-polyploidization history and plant inulin production.</title>
        <authorList>
            <person name="Fan W."/>
            <person name="Wang S."/>
            <person name="Wang H."/>
            <person name="Wang A."/>
            <person name="Jiang F."/>
            <person name="Liu H."/>
            <person name="Zhao H."/>
            <person name="Xu D."/>
            <person name="Zhang Y."/>
        </authorList>
    </citation>
    <scope>NUCLEOTIDE SEQUENCE [LARGE SCALE GENOMIC DNA]</scope>
    <source>
        <strain evidence="2">cv. Yunnan</strain>
        <tissue evidence="1">Leaves</tissue>
    </source>
</reference>
<proteinExistence type="predicted"/>
<evidence type="ECO:0000313" key="2">
    <source>
        <dbReference type="Proteomes" id="UP001056120"/>
    </source>
</evidence>